<feature type="region of interest" description="Disordered" evidence="9">
    <location>
        <begin position="1"/>
        <end position="22"/>
    </location>
</feature>
<dbReference type="EMBL" id="AP015035">
    <property type="protein sequence ID" value="BAT79258.1"/>
    <property type="molecule type" value="Genomic_DNA"/>
</dbReference>
<evidence type="ECO:0000256" key="6">
    <source>
        <dbReference type="ARBA" id="ARBA00033335"/>
    </source>
</evidence>
<name>A0A0S3RFC9_PHAAN</name>
<evidence type="ECO:0000256" key="2">
    <source>
        <dbReference type="ARBA" id="ARBA00008773"/>
    </source>
</evidence>
<dbReference type="AlphaFoldDB" id="A0A0S3RFC9"/>
<proteinExistence type="inferred from homology"/>
<comment type="similarity">
    <text evidence="2 8">Belongs to the glycosyl hydrolase 17 family.</text>
</comment>
<evidence type="ECO:0000313" key="11">
    <source>
        <dbReference type="Proteomes" id="UP000291084"/>
    </source>
</evidence>
<evidence type="ECO:0000256" key="8">
    <source>
        <dbReference type="RuleBase" id="RU004335"/>
    </source>
</evidence>
<organism evidence="10 11">
    <name type="scientific">Vigna angularis var. angularis</name>
    <dbReference type="NCBI Taxonomy" id="157739"/>
    <lineage>
        <taxon>Eukaryota</taxon>
        <taxon>Viridiplantae</taxon>
        <taxon>Streptophyta</taxon>
        <taxon>Embryophyta</taxon>
        <taxon>Tracheophyta</taxon>
        <taxon>Spermatophyta</taxon>
        <taxon>Magnoliopsida</taxon>
        <taxon>eudicotyledons</taxon>
        <taxon>Gunneridae</taxon>
        <taxon>Pentapetalae</taxon>
        <taxon>rosids</taxon>
        <taxon>fabids</taxon>
        <taxon>Fabales</taxon>
        <taxon>Fabaceae</taxon>
        <taxon>Papilionoideae</taxon>
        <taxon>50 kb inversion clade</taxon>
        <taxon>NPAAA clade</taxon>
        <taxon>indigoferoid/millettioid clade</taxon>
        <taxon>Phaseoleae</taxon>
        <taxon>Vigna</taxon>
    </lineage>
</organism>
<evidence type="ECO:0000256" key="5">
    <source>
        <dbReference type="ARBA" id="ARBA00023295"/>
    </source>
</evidence>
<dbReference type="InterPro" id="IPR017853">
    <property type="entry name" value="GH"/>
</dbReference>
<dbReference type="InterPro" id="IPR044965">
    <property type="entry name" value="Glyco_hydro_17_plant"/>
</dbReference>
<dbReference type="GO" id="GO:0005975">
    <property type="term" value="P:carbohydrate metabolic process"/>
    <property type="evidence" value="ECO:0007669"/>
    <property type="project" value="InterPro"/>
</dbReference>
<evidence type="ECO:0000256" key="1">
    <source>
        <dbReference type="ARBA" id="ARBA00000382"/>
    </source>
</evidence>
<keyword evidence="5" id="KW-0326">Glycosidase</keyword>
<evidence type="ECO:0000256" key="7">
    <source>
        <dbReference type="ARBA" id="ARBA00033417"/>
    </source>
</evidence>
<dbReference type="Proteomes" id="UP000291084">
    <property type="component" value="Chromosome 2"/>
</dbReference>
<dbReference type="Pfam" id="PF00332">
    <property type="entry name" value="Glyco_hydro_17"/>
    <property type="match status" value="1"/>
</dbReference>
<evidence type="ECO:0000256" key="4">
    <source>
        <dbReference type="ARBA" id="ARBA00022801"/>
    </source>
</evidence>
<dbReference type="OrthoDB" id="1293114at2759"/>
<evidence type="ECO:0000256" key="3">
    <source>
        <dbReference type="ARBA" id="ARBA00012780"/>
    </source>
</evidence>
<sequence length="192" mass="21713">MEKRSKSWKMRRNRSGVGGGNLEREKESWEASCDVNLSSSYVLVVPTLASNSLSTFQSQQLGFVQPQPIGFIQPRPLSLKFCRLFSLESSASFNINLLALFVLAPYNLYSLNPEIPLGIALFQEYPFNFCNDFTTGVHYRNLFDVMVDVVIALAIAGYETIPLVVTETGWPSFSVVENEFDIAEGRLRWLRK</sequence>
<evidence type="ECO:0000313" key="10">
    <source>
        <dbReference type="EMBL" id="BAT79258.1"/>
    </source>
</evidence>
<dbReference type="SUPFAM" id="SSF51445">
    <property type="entry name" value="(Trans)glycosidases"/>
    <property type="match status" value="1"/>
</dbReference>
<dbReference type="PANTHER" id="PTHR32227">
    <property type="entry name" value="GLUCAN ENDO-1,3-BETA-GLUCOSIDASE BG1-RELATED-RELATED"/>
    <property type="match status" value="1"/>
</dbReference>
<accession>A0A0S3RFC9</accession>
<dbReference type="InterPro" id="IPR000490">
    <property type="entry name" value="Glyco_hydro_17"/>
</dbReference>
<evidence type="ECO:0000256" key="9">
    <source>
        <dbReference type="SAM" id="MobiDB-lite"/>
    </source>
</evidence>
<dbReference type="EC" id="3.2.1.39" evidence="3"/>
<keyword evidence="11" id="KW-1185">Reference proteome</keyword>
<dbReference type="GO" id="GO:0042973">
    <property type="term" value="F:glucan endo-1,3-beta-D-glucosidase activity"/>
    <property type="evidence" value="ECO:0007669"/>
    <property type="project" value="UniProtKB-EC"/>
</dbReference>
<reference evidence="10 11" key="1">
    <citation type="journal article" date="2015" name="Sci. Rep.">
        <title>The power of single molecule real-time sequencing technology in the de novo assembly of a eukaryotic genome.</title>
        <authorList>
            <person name="Sakai H."/>
            <person name="Naito K."/>
            <person name="Ogiso-Tanaka E."/>
            <person name="Takahashi Y."/>
            <person name="Iseki K."/>
            <person name="Muto C."/>
            <person name="Satou K."/>
            <person name="Teruya K."/>
            <person name="Shiroma A."/>
            <person name="Shimoji M."/>
            <person name="Hirano T."/>
            <person name="Itoh T."/>
            <person name="Kaga A."/>
            <person name="Tomooka N."/>
        </authorList>
    </citation>
    <scope>NUCLEOTIDE SEQUENCE [LARGE SCALE GENOMIC DNA]</scope>
    <source>
        <strain evidence="11">cv. Shumari</strain>
    </source>
</reference>
<keyword evidence="4" id="KW-0378">Hydrolase</keyword>
<gene>
    <name evidence="10" type="primary">Vigan.02G210900</name>
    <name evidence="10" type="ORF">VIGAN_02210900</name>
</gene>
<protein>
    <recommendedName>
        <fullName evidence="3">glucan endo-1,3-beta-D-glucosidase</fullName>
        <ecNumber evidence="3">3.2.1.39</ecNumber>
    </recommendedName>
    <alternativeName>
        <fullName evidence="6">(1-&gt;3)-beta-glucan endohydrolase</fullName>
    </alternativeName>
    <alternativeName>
        <fullName evidence="7">Beta-1,3-endoglucanase</fullName>
    </alternativeName>
</protein>
<feature type="compositionally biased region" description="Basic residues" evidence="9">
    <location>
        <begin position="1"/>
        <end position="14"/>
    </location>
</feature>
<comment type="catalytic activity">
    <reaction evidence="1">
        <text>Hydrolysis of (1-&gt;3)-beta-D-glucosidic linkages in (1-&gt;3)-beta-D-glucans.</text>
        <dbReference type="EC" id="3.2.1.39"/>
    </reaction>
</comment>
<dbReference type="Gene3D" id="3.20.20.80">
    <property type="entry name" value="Glycosidases"/>
    <property type="match status" value="1"/>
</dbReference>